<dbReference type="InterPro" id="IPR008901">
    <property type="entry name" value="ACER"/>
</dbReference>
<feature type="transmembrane region" description="Helical" evidence="9">
    <location>
        <begin position="225"/>
        <end position="246"/>
    </location>
</feature>
<feature type="binding site" evidence="8">
    <location>
        <position position="228"/>
    </location>
    <ligand>
        <name>Zn(2+)</name>
        <dbReference type="ChEBI" id="CHEBI:29105"/>
        <note>catalytic</note>
    </ligand>
</feature>
<evidence type="ECO:0000256" key="4">
    <source>
        <dbReference type="ARBA" id="ARBA00022801"/>
    </source>
</evidence>
<feature type="binding site" evidence="8">
    <location>
        <position position="83"/>
    </location>
    <ligand>
        <name>Zn(2+)</name>
        <dbReference type="ChEBI" id="CHEBI:29105"/>
        <note>catalytic</note>
    </ligand>
</feature>
<feature type="transmembrane region" description="Helical" evidence="9">
    <location>
        <begin position="144"/>
        <end position="166"/>
    </location>
</feature>
<keyword evidence="5 9" id="KW-1133">Transmembrane helix</keyword>
<evidence type="ECO:0000256" key="9">
    <source>
        <dbReference type="SAM" id="Phobius"/>
    </source>
</evidence>
<dbReference type="Pfam" id="PF05875">
    <property type="entry name" value="Ceramidase"/>
    <property type="match status" value="1"/>
</dbReference>
<accession>A0AA40CJE8</accession>
<feature type="binding site" evidence="8">
    <location>
        <position position="224"/>
    </location>
    <ligand>
        <name>Zn(2+)</name>
        <dbReference type="ChEBI" id="CHEBI:29105"/>
        <note>catalytic</note>
    </ligand>
</feature>
<dbReference type="PANTHER" id="PTHR46187:SF1">
    <property type="entry name" value="ALKALINE PHYTOCERAMIDASE"/>
    <property type="match status" value="1"/>
</dbReference>
<keyword evidence="4" id="KW-0378">Hydrolase</keyword>
<evidence type="ECO:0000256" key="1">
    <source>
        <dbReference type="ARBA" id="ARBA00004141"/>
    </source>
</evidence>
<dbReference type="GO" id="GO:0005789">
    <property type="term" value="C:endoplasmic reticulum membrane"/>
    <property type="evidence" value="ECO:0007669"/>
    <property type="project" value="TreeGrafter"/>
</dbReference>
<comment type="subcellular location">
    <subcellularLocation>
        <location evidence="1">Membrane</location>
        <topology evidence="1">Multi-pass membrane protein</topology>
    </subcellularLocation>
</comment>
<feature type="binding site" evidence="7">
    <location>
        <position position="30"/>
    </location>
    <ligand>
        <name>Ca(2+)</name>
        <dbReference type="ChEBI" id="CHEBI:29108"/>
    </ligand>
</feature>
<dbReference type="EMBL" id="JAULSV010000007">
    <property type="protein sequence ID" value="KAK0639758.1"/>
    <property type="molecule type" value="Genomic_DNA"/>
</dbReference>
<organism evidence="10 11">
    <name type="scientific">Cercophora newfieldiana</name>
    <dbReference type="NCBI Taxonomy" id="92897"/>
    <lineage>
        <taxon>Eukaryota</taxon>
        <taxon>Fungi</taxon>
        <taxon>Dikarya</taxon>
        <taxon>Ascomycota</taxon>
        <taxon>Pezizomycotina</taxon>
        <taxon>Sordariomycetes</taxon>
        <taxon>Sordariomycetidae</taxon>
        <taxon>Sordariales</taxon>
        <taxon>Lasiosphaeriaceae</taxon>
        <taxon>Cercophora</taxon>
    </lineage>
</organism>
<comment type="cofactor">
    <cofactor evidence="8">
        <name>Zn(2+)</name>
        <dbReference type="ChEBI" id="CHEBI:29105"/>
    </cofactor>
</comment>
<evidence type="ECO:0000313" key="11">
    <source>
        <dbReference type="Proteomes" id="UP001174936"/>
    </source>
</evidence>
<dbReference type="Proteomes" id="UP001174936">
    <property type="component" value="Unassembled WGS sequence"/>
</dbReference>
<dbReference type="AlphaFoldDB" id="A0AA40CJE8"/>
<keyword evidence="8" id="KW-0862">Zinc</keyword>
<evidence type="ECO:0000256" key="5">
    <source>
        <dbReference type="ARBA" id="ARBA00022989"/>
    </source>
</evidence>
<keyword evidence="3 9" id="KW-0812">Transmembrane</keyword>
<feature type="transmembrane region" description="Helical" evidence="9">
    <location>
        <begin position="120"/>
        <end position="138"/>
    </location>
</feature>
<dbReference type="GO" id="GO:0046514">
    <property type="term" value="P:ceramide catabolic process"/>
    <property type="evidence" value="ECO:0007669"/>
    <property type="project" value="TreeGrafter"/>
</dbReference>
<gene>
    <name evidence="10" type="ORF">B0T16DRAFT_383493</name>
</gene>
<keyword evidence="11" id="KW-1185">Reference proteome</keyword>
<dbReference type="PANTHER" id="PTHR46187">
    <property type="entry name" value="ALKALINE CERAMIDASE 3"/>
    <property type="match status" value="1"/>
</dbReference>
<keyword evidence="6 9" id="KW-0472">Membrane</keyword>
<keyword evidence="7" id="KW-0479">Metal-binding</keyword>
<dbReference type="GO" id="GO:0016811">
    <property type="term" value="F:hydrolase activity, acting on carbon-nitrogen (but not peptide) bonds, in linear amides"/>
    <property type="evidence" value="ECO:0007669"/>
    <property type="project" value="InterPro"/>
</dbReference>
<name>A0AA40CJE8_9PEZI</name>
<reference evidence="10" key="1">
    <citation type="submission" date="2023-06" db="EMBL/GenBank/DDBJ databases">
        <title>Genome-scale phylogeny and comparative genomics of the fungal order Sordariales.</title>
        <authorList>
            <consortium name="Lawrence Berkeley National Laboratory"/>
            <person name="Hensen N."/>
            <person name="Bonometti L."/>
            <person name="Westerberg I."/>
            <person name="Brannstrom I.O."/>
            <person name="Guillou S."/>
            <person name="Cros-Aarteil S."/>
            <person name="Calhoun S."/>
            <person name="Haridas S."/>
            <person name="Kuo A."/>
            <person name="Mondo S."/>
            <person name="Pangilinan J."/>
            <person name="Riley R."/>
            <person name="Labutti K."/>
            <person name="Andreopoulos B."/>
            <person name="Lipzen A."/>
            <person name="Chen C."/>
            <person name="Yanf M."/>
            <person name="Daum C."/>
            <person name="Ng V."/>
            <person name="Clum A."/>
            <person name="Steindorff A."/>
            <person name="Ohm R."/>
            <person name="Martin F."/>
            <person name="Silar P."/>
            <person name="Natvig D."/>
            <person name="Lalanne C."/>
            <person name="Gautier V."/>
            <person name="Ament-Velasquez S.L."/>
            <person name="Kruys A."/>
            <person name="Hutchinson M.I."/>
            <person name="Powell A.J."/>
            <person name="Barry K."/>
            <person name="Miller A.N."/>
            <person name="Grigoriev I.V."/>
            <person name="Debuchy R."/>
            <person name="Gladieux P."/>
            <person name="Thoren M.H."/>
            <person name="Johannesson H."/>
        </authorList>
    </citation>
    <scope>NUCLEOTIDE SEQUENCE</scope>
    <source>
        <strain evidence="10">SMH2532-1</strain>
    </source>
</reference>
<evidence type="ECO:0000256" key="3">
    <source>
        <dbReference type="ARBA" id="ARBA00022692"/>
    </source>
</evidence>
<protein>
    <submittedName>
        <fullName evidence="10">Dihydroceramidase</fullName>
    </submittedName>
</protein>
<feature type="transmembrane region" description="Helical" evidence="9">
    <location>
        <begin position="68"/>
        <end position="84"/>
    </location>
</feature>
<dbReference type="GO" id="GO:0046872">
    <property type="term" value="F:metal ion binding"/>
    <property type="evidence" value="ECO:0007669"/>
    <property type="project" value="UniProtKB-KW"/>
</dbReference>
<sequence>MGHHNRHFAGDPYALKGFWSPPTSTANFCEEDYVVTIYIAEFINALSSLAYSFLAVRFPGKGRKHDSLSVALFFVGITSTGYHATLRQGPQFSDEMAMLLLGGCLLQTLYTHGQTQVVKPLITGLVALGTGFMTVLYVRSGKIIIHLLTFTAMVTLIGLRTLYLIYAGSRPALEKAKLVRHFRKASAMLVVAFLLWNVDLEWCHELRAIRHKLGLPWAWVLELHGWWHVLTALGAAEYIVLVRALCTTR</sequence>
<feature type="binding site" evidence="7">
    <location>
        <position position="41"/>
    </location>
    <ligand>
        <name>Ca(2+)</name>
        <dbReference type="ChEBI" id="CHEBI:29108"/>
    </ligand>
</feature>
<evidence type="ECO:0000313" key="10">
    <source>
        <dbReference type="EMBL" id="KAK0639758.1"/>
    </source>
</evidence>
<comment type="similarity">
    <text evidence="2">Belongs to the alkaline ceramidase family.</text>
</comment>
<keyword evidence="7" id="KW-0106">Calcium</keyword>
<evidence type="ECO:0000256" key="6">
    <source>
        <dbReference type="ARBA" id="ARBA00023136"/>
    </source>
</evidence>
<feature type="transmembrane region" description="Helical" evidence="9">
    <location>
        <begin position="33"/>
        <end position="56"/>
    </location>
</feature>
<evidence type="ECO:0000256" key="8">
    <source>
        <dbReference type="PIRSR" id="PIRSR608901-2"/>
    </source>
</evidence>
<dbReference type="GO" id="GO:0046513">
    <property type="term" value="P:ceramide biosynthetic process"/>
    <property type="evidence" value="ECO:0007669"/>
    <property type="project" value="TreeGrafter"/>
</dbReference>
<evidence type="ECO:0000256" key="2">
    <source>
        <dbReference type="ARBA" id="ARBA00009780"/>
    </source>
</evidence>
<proteinExistence type="inferred from homology"/>
<comment type="caution">
    <text evidence="10">The sequence shown here is derived from an EMBL/GenBank/DDBJ whole genome shotgun (WGS) entry which is preliminary data.</text>
</comment>
<evidence type="ECO:0000256" key="7">
    <source>
        <dbReference type="PIRSR" id="PIRSR608901-1"/>
    </source>
</evidence>